<reference evidence="1" key="1">
    <citation type="submission" date="2020-05" db="EMBL/GenBank/DDBJ databases">
        <authorList>
            <person name="Delgado-Blas J."/>
        </authorList>
    </citation>
    <scope>NUCLEOTIDE SEQUENCE</scope>
    <source>
        <strain evidence="1">BB1468</strain>
    </source>
</reference>
<evidence type="ECO:0000313" key="2">
    <source>
        <dbReference type="Proteomes" id="UP000835792"/>
    </source>
</evidence>
<name>A0ABM8MPY5_9ENTR</name>
<organism evidence="1 2">
    <name type="scientific">Citrobacter youngae</name>
    <dbReference type="NCBI Taxonomy" id="133448"/>
    <lineage>
        <taxon>Bacteria</taxon>
        <taxon>Pseudomonadati</taxon>
        <taxon>Pseudomonadota</taxon>
        <taxon>Gammaproteobacteria</taxon>
        <taxon>Enterobacterales</taxon>
        <taxon>Enterobacteriaceae</taxon>
        <taxon>Citrobacter</taxon>
        <taxon>Citrobacter freundii complex</taxon>
    </lineage>
</organism>
<protein>
    <submittedName>
        <fullName evidence="1">Uncharacterized protein</fullName>
    </submittedName>
</protein>
<sequence>MENLIKQQCPSLYILSESYLQFEVLHENIAKSYAYY</sequence>
<keyword evidence="2" id="KW-1185">Reference proteome</keyword>
<proteinExistence type="predicted"/>
<evidence type="ECO:0000313" key="1">
    <source>
        <dbReference type="EMBL" id="CAB5611990.1"/>
    </source>
</evidence>
<comment type="caution">
    <text evidence="1">The sequence shown here is derived from an EMBL/GenBank/DDBJ whole genome shotgun (WGS) entry which is preliminary data.</text>
</comment>
<gene>
    <name evidence="1" type="ORF">GHA_04825</name>
</gene>
<dbReference type="EMBL" id="CAHPRB010000028">
    <property type="protein sequence ID" value="CAB5611990.1"/>
    <property type="molecule type" value="Genomic_DNA"/>
</dbReference>
<accession>A0ABM8MPY5</accession>
<dbReference type="Proteomes" id="UP000835792">
    <property type="component" value="Unassembled WGS sequence"/>
</dbReference>